<evidence type="ECO:0000259" key="11">
    <source>
        <dbReference type="Pfam" id="PF10099"/>
    </source>
</evidence>
<dbReference type="InterPro" id="IPR051474">
    <property type="entry name" value="Anti-sigma-K/W_factor"/>
</dbReference>
<dbReference type="EMBL" id="JACHEM010000002">
    <property type="protein sequence ID" value="MBB6434314.1"/>
    <property type="molecule type" value="Genomic_DNA"/>
</dbReference>
<keyword evidence="8" id="KW-0804">Transcription</keyword>
<accession>A0A7X0HD18</accession>
<dbReference type="InterPro" id="IPR027383">
    <property type="entry name" value="Znf_put"/>
</dbReference>
<evidence type="ECO:0000256" key="3">
    <source>
        <dbReference type="ARBA" id="ARBA00022475"/>
    </source>
</evidence>
<evidence type="ECO:0000256" key="10">
    <source>
        <dbReference type="ARBA" id="ARBA00030803"/>
    </source>
</evidence>
<evidence type="ECO:0000256" key="8">
    <source>
        <dbReference type="ARBA" id="ARBA00023163"/>
    </source>
</evidence>
<dbReference type="Gene3D" id="1.10.10.1320">
    <property type="entry name" value="Anti-sigma factor, zinc-finger domain"/>
    <property type="match status" value="1"/>
</dbReference>
<protein>
    <recommendedName>
        <fullName evidence="10">Regulator of SigK</fullName>
    </recommendedName>
    <alternativeName>
        <fullName evidence="9">Sigma-K anti-sigma factor RskA</fullName>
    </alternativeName>
</protein>
<keyword evidence="7" id="KW-0472">Membrane</keyword>
<feature type="domain" description="Anti-sigma K factor RskA C-terminal" evidence="11">
    <location>
        <begin position="106"/>
        <end position="242"/>
    </location>
</feature>
<sequence>MKQHQSDIHALAAAYALNALDPAERDAFGDHLRRCDDCRTEVAEFGATAARLARAVAQDPPPPVKQRTISAIDGVRQLPPRVPVPTPATSLTGSPRRRTGSLALAACLAAAASLGGLAAWQHQQNADSQQRALQVRQQLDAVGAVLAAPDSRTAHGRTANGALTSVVTSDRQHKAVFTATGLPDPAPGKTYQLWLDHKGTMRPAGFIRTDGTVLLDGDPSDATAIGLTLEPAAGSAQPTSDPLLLMDLPA</sequence>
<evidence type="ECO:0000256" key="4">
    <source>
        <dbReference type="ARBA" id="ARBA00022692"/>
    </source>
</evidence>
<evidence type="ECO:0000256" key="2">
    <source>
        <dbReference type="ARBA" id="ARBA00004236"/>
    </source>
</evidence>
<keyword evidence="4" id="KW-0812">Transmembrane</keyword>
<evidence type="ECO:0000256" key="1">
    <source>
        <dbReference type="ARBA" id="ARBA00004167"/>
    </source>
</evidence>
<evidence type="ECO:0000256" key="7">
    <source>
        <dbReference type="ARBA" id="ARBA00023136"/>
    </source>
</evidence>
<dbReference type="GO" id="GO:0005886">
    <property type="term" value="C:plasma membrane"/>
    <property type="evidence" value="ECO:0007669"/>
    <property type="project" value="UniProtKB-SubCell"/>
</dbReference>
<dbReference type="InterPro" id="IPR041916">
    <property type="entry name" value="Anti_sigma_zinc_sf"/>
</dbReference>
<dbReference type="PANTHER" id="PTHR37461:SF1">
    <property type="entry name" value="ANTI-SIGMA-K FACTOR RSKA"/>
    <property type="match status" value="1"/>
</dbReference>
<keyword evidence="3" id="KW-1003">Cell membrane</keyword>
<evidence type="ECO:0000259" key="12">
    <source>
        <dbReference type="Pfam" id="PF13490"/>
    </source>
</evidence>
<keyword evidence="14" id="KW-1185">Reference proteome</keyword>
<evidence type="ECO:0000256" key="5">
    <source>
        <dbReference type="ARBA" id="ARBA00022989"/>
    </source>
</evidence>
<dbReference type="InterPro" id="IPR018764">
    <property type="entry name" value="RskA_C"/>
</dbReference>
<keyword evidence="5" id="KW-1133">Transmembrane helix</keyword>
<evidence type="ECO:0000256" key="9">
    <source>
        <dbReference type="ARBA" id="ARBA00029829"/>
    </source>
</evidence>
<dbReference type="GO" id="GO:0006417">
    <property type="term" value="P:regulation of translation"/>
    <property type="evidence" value="ECO:0007669"/>
    <property type="project" value="TreeGrafter"/>
</dbReference>
<comment type="caution">
    <text evidence="13">The sequence shown here is derived from an EMBL/GenBank/DDBJ whole genome shotgun (WGS) entry which is preliminary data.</text>
</comment>
<organism evidence="13 14">
    <name type="scientific">Streptomyces candidus</name>
    <dbReference type="NCBI Taxonomy" id="67283"/>
    <lineage>
        <taxon>Bacteria</taxon>
        <taxon>Bacillati</taxon>
        <taxon>Actinomycetota</taxon>
        <taxon>Actinomycetes</taxon>
        <taxon>Kitasatosporales</taxon>
        <taxon>Streptomycetaceae</taxon>
        <taxon>Streptomyces</taxon>
    </lineage>
</organism>
<reference evidence="13 14" key="1">
    <citation type="submission" date="2020-08" db="EMBL/GenBank/DDBJ databases">
        <title>Genomic Encyclopedia of Type Strains, Phase IV (KMG-IV): sequencing the most valuable type-strain genomes for metagenomic binning, comparative biology and taxonomic classification.</title>
        <authorList>
            <person name="Goeker M."/>
        </authorList>
    </citation>
    <scope>NUCLEOTIDE SEQUENCE [LARGE SCALE GENOMIC DNA]</scope>
    <source>
        <strain evidence="13 14">DSM 40141</strain>
    </source>
</reference>
<dbReference type="RefSeq" id="WP_185026859.1">
    <property type="nucleotide sequence ID" value="NZ_BNBN01000002.1"/>
</dbReference>
<keyword evidence="6" id="KW-0805">Transcription regulation</keyword>
<dbReference type="Pfam" id="PF10099">
    <property type="entry name" value="RskA_C"/>
    <property type="match status" value="1"/>
</dbReference>
<dbReference type="Proteomes" id="UP000540423">
    <property type="component" value="Unassembled WGS sequence"/>
</dbReference>
<comment type="subcellular location">
    <subcellularLocation>
        <location evidence="2">Cell membrane</location>
    </subcellularLocation>
    <subcellularLocation>
        <location evidence="1">Membrane</location>
        <topology evidence="1">Single-pass membrane protein</topology>
    </subcellularLocation>
</comment>
<dbReference type="AlphaFoldDB" id="A0A7X0HD18"/>
<evidence type="ECO:0000256" key="6">
    <source>
        <dbReference type="ARBA" id="ARBA00023015"/>
    </source>
</evidence>
<feature type="domain" description="Putative zinc-finger" evidence="12">
    <location>
        <begin position="7"/>
        <end position="39"/>
    </location>
</feature>
<dbReference type="Pfam" id="PF13490">
    <property type="entry name" value="zf-HC2"/>
    <property type="match status" value="1"/>
</dbReference>
<dbReference type="PANTHER" id="PTHR37461">
    <property type="entry name" value="ANTI-SIGMA-K FACTOR RSKA"/>
    <property type="match status" value="1"/>
</dbReference>
<proteinExistence type="predicted"/>
<evidence type="ECO:0000313" key="13">
    <source>
        <dbReference type="EMBL" id="MBB6434314.1"/>
    </source>
</evidence>
<gene>
    <name evidence="13" type="ORF">HNQ79_000762</name>
</gene>
<name>A0A7X0HD18_9ACTN</name>
<evidence type="ECO:0000313" key="14">
    <source>
        <dbReference type="Proteomes" id="UP000540423"/>
    </source>
</evidence>
<dbReference type="GO" id="GO:0016989">
    <property type="term" value="F:sigma factor antagonist activity"/>
    <property type="evidence" value="ECO:0007669"/>
    <property type="project" value="TreeGrafter"/>
</dbReference>